<accession>A0AAJ5WNP3</accession>
<dbReference type="InterPro" id="IPR000462">
    <property type="entry name" value="CDP-OH_P_trans"/>
</dbReference>
<dbReference type="InterPro" id="IPR043130">
    <property type="entry name" value="CDP-OH_PTrfase_TM_dom"/>
</dbReference>
<dbReference type="GO" id="GO:0008654">
    <property type="term" value="P:phospholipid biosynthetic process"/>
    <property type="evidence" value="ECO:0007669"/>
    <property type="project" value="InterPro"/>
</dbReference>
<dbReference type="GO" id="GO:0016020">
    <property type="term" value="C:membrane"/>
    <property type="evidence" value="ECO:0007669"/>
    <property type="project" value="InterPro"/>
</dbReference>
<feature type="transmembrane region" description="Helical" evidence="1">
    <location>
        <begin position="148"/>
        <end position="171"/>
    </location>
</feature>
<evidence type="ECO:0000313" key="3">
    <source>
        <dbReference type="Proteomes" id="UP001220610"/>
    </source>
</evidence>
<dbReference type="Pfam" id="PF01066">
    <property type="entry name" value="CDP-OH_P_transf"/>
    <property type="match status" value="1"/>
</dbReference>
<evidence type="ECO:0000313" key="2">
    <source>
        <dbReference type="EMBL" id="WEK34051.1"/>
    </source>
</evidence>
<feature type="transmembrane region" description="Helical" evidence="1">
    <location>
        <begin position="124"/>
        <end position="142"/>
    </location>
</feature>
<feature type="transmembrane region" description="Helical" evidence="1">
    <location>
        <begin position="34"/>
        <end position="52"/>
    </location>
</feature>
<organism evidence="2 3">
    <name type="scientific">Candidatus Pseudobacter hemicellulosilyticus</name>
    <dbReference type="NCBI Taxonomy" id="3121375"/>
    <lineage>
        <taxon>Bacteria</taxon>
        <taxon>Pseudomonadati</taxon>
        <taxon>Bacteroidota</taxon>
        <taxon>Chitinophagia</taxon>
        <taxon>Chitinophagales</taxon>
        <taxon>Chitinophagaceae</taxon>
        <taxon>Pseudobacter</taxon>
    </lineage>
</organism>
<keyword evidence="1" id="KW-1133">Transmembrane helix</keyword>
<keyword evidence="1" id="KW-0472">Membrane</keyword>
<keyword evidence="1" id="KW-0812">Transmembrane</keyword>
<sequence>MKAQLPKLLIYSRFIIGCTIILLSGIRIDNYKAVAIILLTAGLLTDIFDGIIARKLGVSTQKMRRLDSTVDQFFFIAVAIATYIQCPSFFSGNAIKLSILLGTEALTYIVCFLKFRKEIATHSIGAKISTLLLFATLVEVILQCQSVLLFSICFWIGIITRIEIIAIILTLKKWTNDVPSIYHSIKLRQNKEIRRHKLFNG</sequence>
<feature type="transmembrane region" description="Helical" evidence="1">
    <location>
        <begin position="9"/>
        <end position="28"/>
    </location>
</feature>
<reference evidence="2" key="1">
    <citation type="submission" date="2023-03" db="EMBL/GenBank/DDBJ databases">
        <title>Andean soil-derived lignocellulolytic bacterial consortium as a source of novel taxa and putative plastic-active enzymes.</title>
        <authorList>
            <person name="Diaz-Garcia L."/>
            <person name="Chuvochina M."/>
            <person name="Feuerriegel G."/>
            <person name="Bunk B."/>
            <person name="Sproer C."/>
            <person name="Streit W.R."/>
            <person name="Rodriguez L.M."/>
            <person name="Overmann J."/>
            <person name="Jimenez D.J."/>
        </authorList>
    </citation>
    <scope>NUCLEOTIDE SEQUENCE</scope>
    <source>
        <strain evidence="2">MAG 7</strain>
    </source>
</reference>
<feature type="transmembrane region" description="Helical" evidence="1">
    <location>
        <begin position="73"/>
        <end position="91"/>
    </location>
</feature>
<dbReference type="Gene3D" id="1.20.120.1760">
    <property type="match status" value="1"/>
</dbReference>
<dbReference type="Proteomes" id="UP001220610">
    <property type="component" value="Chromosome"/>
</dbReference>
<dbReference type="GO" id="GO:0016780">
    <property type="term" value="F:phosphotransferase activity, for other substituted phosphate groups"/>
    <property type="evidence" value="ECO:0007669"/>
    <property type="project" value="InterPro"/>
</dbReference>
<dbReference type="AlphaFoldDB" id="A0AAJ5WNP3"/>
<protein>
    <submittedName>
        <fullName evidence="2">CDP-alcohol phosphatidyltransferase family protein</fullName>
    </submittedName>
</protein>
<evidence type="ECO:0000256" key="1">
    <source>
        <dbReference type="SAM" id="Phobius"/>
    </source>
</evidence>
<gene>
    <name evidence="2" type="ORF">P0Y53_16310</name>
</gene>
<dbReference type="EMBL" id="CP119311">
    <property type="protein sequence ID" value="WEK34051.1"/>
    <property type="molecule type" value="Genomic_DNA"/>
</dbReference>
<proteinExistence type="predicted"/>
<name>A0AAJ5WNP3_9BACT</name>